<evidence type="ECO:0000256" key="1">
    <source>
        <dbReference type="SAM" id="MobiDB-lite"/>
    </source>
</evidence>
<dbReference type="Proteomes" id="UP000554235">
    <property type="component" value="Unassembled WGS sequence"/>
</dbReference>
<dbReference type="OrthoDB" id="5286775at2759"/>
<feature type="region of interest" description="Disordered" evidence="1">
    <location>
        <begin position="310"/>
        <end position="374"/>
    </location>
</feature>
<evidence type="ECO:0000313" key="2">
    <source>
        <dbReference type="EMBL" id="KAF4464951.1"/>
    </source>
</evidence>
<name>A0A8H4L9Z7_9HYPO</name>
<protein>
    <submittedName>
        <fullName evidence="2">Uncharacterized protein</fullName>
    </submittedName>
</protein>
<keyword evidence="3" id="KW-1185">Reference proteome</keyword>
<evidence type="ECO:0000313" key="3">
    <source>
        <dbReference type="Proteomes" id="UP000554235"/>
    </source>
</evidence>
<organism evidence="2 3">
    <name type="scientific">Fusarium albosuccineum</name>
    <dbReference type="NCBI Taxonomy" id="1237068"/>
    <lineage>
        <taxon>Eukaryota</taxon>
        <taxon>Fungi</taxon>
        <taxon>Dikarya</taxon>
        <taxon>Ascomycota</taxon>
        <taxon>Pezizomycotina</taxon>
        <taxon>Sordariomycetes</taxon>
        <taxon>Hypocreomycetidae</taxon>
        <taxon>Hypocreales</taxon>
        <taxon>Nectriaceae</taxon>
        <taxon>Fusarium</taxon>
        <taxon>Fusarium decemcellulare species complex</taxon>
    </lineage>
</organism>
<accession>A0A8H4L9Z7</accession>
<comment type="caution">
    <text evidence="2">The sequence shown here is derived from an EMBL/GenBank/DDBJ whole genome shotgun (WGS) entry which is preliminary data.</text>
</comment>
<gene>
    <name evidence="2" type="ORF">FALBO_8218</name>
</gene>
<sequence length="457" mass="51560">MEDSTNTKDSSSPVSLRRQYDGAADEATSTTSRSPSFCRDAQLSFLSDQNTSSYLISLEQEMKQEKERYPGASSWAPAEERLFEILFMRQDLPMLPTTWDVDLRGVPISDAIFQTSDEFPPIIYAHQKDFRATMALTRLIDLTAKTRTTIQSGLRSKVSHLIKREIDKYLNWAAQDGDYLHLRIVPNTMTEVIDTTMPEDEITKYIQNRMGSLAKLQREFLREDRNPQFWNVLKPSIIASPMIKVEPDDASPSLNSWPMPIKRRLDSHLHVDEHSLETPSRVIKVEPGLEKLHLLPSPGSIDVDELLQSHEEGRKDSKRKPPGKKTKNKTTKGKETATPPTQLANPTPAASPPRSPSPPSSLDEPRTPSQHTYRRHPPVVYGLFIINTSVLLLTTDSAKGPDAYVSYQVQVDFQDEHQSVWNALTIAIAVCLARDELRTRAGDFEELPCLEDSDPDA</sequence>
<dbReference type="EMBL" id="JAADYS010001120">
    <property type="protein sequence ID" value="KAF4464951.1"/>
    <property type="molecule type" value="Genomic_DNA"/>
</dbReference>
<proteinExistence type="predicted"/>
<feature type="compositionally biased region" description="Basic residues" evidence="1">
    <location>
        <begin position="316"/>
        <end position="331"/>
    </location>
</feature>
<feature type="region of interest" description="Disordered" evidence="1">
    <location>
        <begin position="1"/>
        <end position="35"/>
    </location>
</feature>
<dbReference type="AlphaFoldDB" id="A0A8H4L9Z7"/>
<reference evidence="2 3" key="1">
    <citation type="submission" date="2020-01" db="EMBL/GenBank/DDBJ databases">
        <title>Identification and distribution of gene clusters putatively required for synthesis of sphingolipid metabolism inhibitors in phylogenetically diverse species of the filamentous fungus Fusarium.</title>
        <authorList>
            <person name="Kim H.-S."/>
            <person name="Busman M."/>
            <person name="Brown D.W."/>
            <person name="Divon H."/>
            <person name="Uhlig S."/>
            <person name="Proctor R.H."/>
        </authorList>
    </citation>
    <scope>NUCLEOTIDE SEQUENCE [LARGE SCALE GENOMIC DNA]</scope>
    <source>
        <strain evidence="2 3">NRRL 20459</strain>
    </source>
</reference>
<feature type="compositionally biased region" description="Pro residues" evidence="1">
    <location>
        <begin position="349"/>
        <end position="359"/>
    </location>
</feature>